<evidence type="ECO:0000256" key="1">
    <source>
        <dbReference type="ARBA" id="ARBA00004479"/>
    </source>
</evidence>
<feature type="transmembrane region" description="Helical" evidence="6">
    <location>
        <begin position="7"/>
        <end position="27"/>
    </location>
</feature>
<dbReference type="RefSeq" id="XP_035866160.1">
    <property type="nucleotide sequence ID" value="XM_036010267.1"/>
</dbReference>
<dbReference type="KEGG" id="pdic:118496947"/>
<reference evidence="7 9" key="1">
    <citation type="journal article" date="2020" name="Nature">
        <title>Six reference-quality genomes reveal evolution of bat adaptations.</title>
        <authorList>
            <person name="Jebb D."/>
            <person name="Huang Z."/>
            <person name="Pippel M."/>
            <person name="Hughes G.M."/>
            <person name="Lavrichenko K."/>
            <person name="Devanna P."/>
            <person name="Winkler S."/>
            <person name="Jermiin L.S."/>
            <person name="Skirmuntt E.C."/>
            <person name="Katzourakis A."/>
            <person name="Burkitt-Gray L."/>
            <person name="Ray D.A."/>
            <person name="Sullivan K.A.M."/>
            <person name="Roscito J.G."/>
            <person name="Kirilenko B.M."/>
            <person name="Davalos L.M."/>
            <person name="Corthals A.P."/>
            <person name="Power M.L."/>
            <person name="Jones G."/>
            <person name="Ransome R.D."/>
            <person name="Dechmann D.K.N."/>
            <person name="Locatelli A.G."/>
            <person name="Puechmaille S.J."/>
            <person name="Fedrigo O."/>
            <person name="Jarvis E.D."/>
            <person name="Hiller M."/>
            <person name="Vernes S.C."/>
            <person name="Myers E.W."/>
            <person name="Teeling E.C."/>
        </authorList>
    </citation>
    <scope>NUCLEOTIDE SEQUENCE [LARGE SCALE GENOMIC DNA]</scope>
    <source>
        <strain evidence="7">Bat1K_MPI-CBG_1</strain>
    </source>
</reference>
<evidence type="ECO:0000313" key="7">
    <source>
        <dbReference type="EMBL" id="KAF6086319.1"/>
    </source>
</evidence>
<keyword evidence="3" id="KW-0732">Signal</keyword>
<dbReference type="EMBL" id="JABVXQ010000011">
    <property type="protein sequence ID" value="KAF6086319.1"/>
    <property type="molecule type" value="Genomic_DNA"/>
</dbReference>
<dbReference type="Proteomes" id="UP000664940">
    <property type="component" value="Unassembled WGS sequence"/>
</dbReference>
<evidence type="ECO:0000256" key="2">
    <source>
        <dbReference type="ARBA" id="ARBA00022692"/>
    </source>
</evidence>
<dbReference type="GeneID" id="118496947"/>
<feature type="transmembrane region" description="Helical" evidence="6">
    <location>
        <begin position="100"/>
        <end position="127"/>
    </location>
</feature>
<comment type="subcellular location">
    <subcellularLocation>
        <location evidence="1">Membrane</location>
        <topology evidence="1">Single-pass type I membrane protein</topology>
    </subcellularLocation>
</comment>
<keyword evidence="8" id="KW-1185">Reference proteome</keyword>
<organism evidence="8 10">
    <name type="scientific">Phyllostomus discolor</name>
    <name type="common">pale spear-nosed bat</name>
    <dbReference type="NCBI Taxonomy" id="89673"/>
    <lineage>
        <taxon>Eukaryota</taxon>
        <taxon>Metazoa</taxon>
        <taxon>Chordata</taxon>
        <taxon>Craniata</taxon>
        <taxon>Vertebrata</taxon>
        <taxon>Euteleostomi</taxon>
        <taxon>Mammalia</taxon>
        <taxon>Eutheria</taxon>
        <taxon>Laurasiatheria</taxon>
        <taxon>Chiroptera</taxon>
        <taxon>Yangochiroptera</taxon>
        <taxon>Phyllostomidae</taxon>
        <taxon>Phyllostominae</taxon>
        <taxon>Phyllostomus</taxon>
    </lineage>
</organism>
<dbReference type="InterPro" id="IPR052304">
    <property type="entry name" value="PTTG1IP"/>
</dbReference>
<evidence type="ECO:0000256" key="4">
    <source>
        <dbReference type="ARBA" id="ARBA00022989"/>
    </source>
</evidence>
<keyword evidence="2 6" id="KW-0812">Transmembrane</keyword>
<keyword evidence="5 6" id="KW-0472">Membrane</keyword>
<evidence type="ECO:0000313" key="8">
    <source>
        <dbReference type="Proteomes" id="UP000504628"/>
    </source>
</evidence>
<dbReference type="GO" id="GO:0005737">
    <property type="term" value="C:cytoplasm"/>
    <property type="evidence" value="ECO:0007669"/>
    <property type="project" value="TreeGrafter"/>
</dbReference>
<proteinExistence type="predicted"/>
<dbReference type="Proteomes" id="UP000504628">
    <property type="component" value="Chromosome 10"/>
</dbReference>
<evidence type="ECO:0000313" key="10">
    <source>
        <dbReference type="RefSeq" id="XP_035866160.1"/>
    </source>
</evidence>
<accession>A0A7E6CGT9</accession>
<dbReference type="GO" id="GO:0016020">
    <property type="term" value="C:membrane"/>
    <property type="evidence" value="ECO:0007669"/>
    <property type="project" value="UniProtKB-SubCell"/>
</dbReference>
<evidence type="ECO:0000256" key="6">
    <source>
        <dbReference type="SAM" id="Phobius"/>
    </source>
</evidence>
<reference evidence="10" key="2">
    <citation type="submission" date="2025-04" db="UniProtKB">
        <authorList>
            <consortium name="RefSeq"/>
        </authorList>
    </citation>
    <scope>IDENTIFICATION</scope>
    <source>
        <tissue evidence="10">Muscle</tissue>
    </source>
</reference>
<dbReference type="CTD" id="102723899"/>
<dbReference type="PANTHER" id="PTHR15191">
    <property type="entry name" value="PROTEIN CBG20567"/>
    <property type="match status" value="1"/>
</dbReference>
<protein>
    <submittedName>
        <fullName evidence="10">Uncharacterized protein LOC118496947</fullName>
    </submittedName>
</protein>
<sequence length="159" mass="18360">MCSLRVCGQILLPIFVSIFLIQLLISFSENGYSQVSRHRGKLRPKAVDDDGCSLKKNCQLCTEDRTCFWCSEEQTCKKFCLLRLGCSISLVFWLNCTVDLFGFLMLLLIAILLIAFIWHCCIFQCYLQRYVHLIVSKNALQDIEENTKPAIRNAFPFFV</sequence>
<keyword evidence="4 6" id="KW-1133">Transmembrane helix</keyword>
<name>A0A7E6CGT9_9CHIR</name>
<evidence type="ECO:0000313" key="9">
    <source>
        <dbReference type="Proteomes" id="UP000664940"/>
    </source>
</evidence>
<dbReference type="PANTHER" id="PTHR15191:SF14">
    <property type="entry name" value="PITUITARY TUMOR-TRANSFORMING GENE 1 PROTEIN-INTERACTING PROTEIN"/>
    <property type="match status" value="1"/>
</dbReference>
<evidence type="ECO:0000256" key="5">
    <source>
        <dbReference type="ARBA" id="ARBA00023136"/>
    </source>
</evidence>
<dbReference type="GO" id="GO:0005634">
    <property type="term" value="C:nucleus"/>
    <property type="evidence" value="ECO:0007669"/>
    <property type="project" value="TreeGrafter"/>
</dbReference>
<evidence type="ECO:0000256" key="3">
    <source>
        <dbReference type="ARBA" id="ARBA00022729"/>
    </source>
</evidence>
<dbReference type="GO" id="GO:0006606">
    <property type="term" value="P:protein import into nucleus"/>
    <property type="evidence" value="ECO:0007669"/>
    <property type="project" value="TreeGrafter"/>
</dbReference>
<dbReference type="OrthoDB" id="9607952at2759"/>
<gene>
    <name evidence="10" type="primary">LOC118496947</name>
    <name evidence="7" type="ORF">HJG60_008498</name>
</gene>
<dbReference type="AlphaFoldDB" id="A0A7E6CGT9"/>